<comment type="similarity">
    <text evidence="2">Belongs to the glycosyltransferase 2 family.</text>
</comment>
<dbReference type="CDD" id="cd04186">
    <property type="entry name" value="GT_2_like_c"/>
    <property type="match status" value="1"/>
</dbReference>
<dbReference type="InterPro" id="IPR001173">
    <property type="entry name" value="Glyco_trans_2-like"/>
</dbReference>
<evidence type="ECO:0000256" key="3">
    <source>
        <dbReference type="ARBA" id="ARBA00022676"/>
    </source>
</evidence>
<dbReference type="PANTHER" id="PTHR43179:SF12">
    <property type="entry name" value="GALACTOFURANOSYLTRANSFERASE GLFT2"/>
    <property type="match status" value="1"/>
</dbReference>
<evidence type="ECO:0000313" key="6">
    <source>
        <dbReference type="EMBL" id="WBL36757.1"/>
    </source>
</evidence>
<protein>
    <submittedName>
        <fullName evidence="6">Glycosyltransferase family 2 protein</fullName>
    </submittedName>
</protein>
<organism evidence="6 7">
    <name type="scientific">Tepidiforma flava</name>
    <dbReference type="NCBI Taxonomy" id="3004094"/>
    <lineage>
        <taxon>Bacteria</taxon>
        <taxon>Bacillati</taxon>
        <taxon>Chloroflexota</taxon>
        <taxon>Tepidiformia</taxon>
        <taxon>Tepidiformales</taxon>
        <taxon>Tepidiformaceae</taxon>
        <taxon>Tepidiforma</taxon>
    </lineage>
</organism>
<sequence length="304" mass="33449">MGAAEGVSTPRIAILTVTTNAAAHLPAYLDALERVTYPAWELWAVDNGSRDGSAAMVRERMPGARVLENGENLGFTGACNRALREILARPDIGYVLFLNDDTEVTPGFLEPLAALADARTLVAPKTYLAGQPGILDDAAGAFDWWRGTWRRRVLGRREGPADCYPHAIETANLSCLLVPAGAFREVGLLDDAFFVYYDDTDFCRRARAAGYRIFFEPRSVVYHRKGATLGGQASAFGCYYLARNRPYLIRKHRGLLPFAAFFAYYAATRAARMGLWLGQGRADLARATAAGMRDFVLGRMGPRR</sequence>
<reference evidence="6 7" key="1">
    <citation type="journal article" date="2023" name="ISME J.">
        <title>Thermophilic Dehalococcoidia with unusual traits shed light on an unexpected past.</title>
        <authorList>
            <person name="Palmer M."/>
            <person name="Covington J.K."/>
            <person name="Zhou E.M."/>
            <person name="Thomas S.C."/>
            <person name="Habib N."/>
            <person name="Seymour C.O."/>
            <person name="Lai D."/>
            <person name="Johnston J."/>
            <person name="Hashimi A."/>
            <person name="Jiao J.Y."/>
            <person name="Muok A.R."/>
            <person name="Liu L."/>
            <person name="Xian W.D."/>
            <person name="Zhi X.Y."/>
            <person name="Li M.M."/>
            <person name="Silva L.P."/>
            <person name="Bowen B.P."/>
            <person name="Louie K."/>
            <person name="Briegel A."/>
            <person name="Pett-Ridge J."/>
            <person name="Weber P.K."/>
            <person name="Tocheva E.I."/>
            <person name="Woyke T."/>
            <person name="Northen T.R."/>
            <person name="Mayali X."/>
            <person name="Li W.J."/>
            <person name="Hedlund B.P."/>
        </authorList>
    </citation>
    <scope>NUCLEOTIDE SEQUENCE [LARGE SCALE GENOMIC DNA]</scope>
    <source>
        <strain evidence="6 7">YIM 72310</strain>
    </source>
</reference>
<keyword evidence="4" id="KW-0808">Transferase</keyword>
<evidence type="ECO:0000256" key="4">
    <source>
        <dbReference type="ARBA" id="ARBA00022679"/>
    </source>
</evidence>
<accession>A0ABY7M896</accession>
<evidence type="ECO:0000256" key="1">
    <source>
        <dbReference type="ARBA" id="ARBA00004776"/>
    </source>
</evidence>
<keyword evidence="3" id="KW-0328">Glycosyltransferase</keyword>
<dbReference type="RefSeq" id="WP_270057274.1">
    <property type="nucleotide sequence ID" value="NZ_CP115149.1"/>
</dbReference>
<dbReference type="SUPFAM" id="SSF53448">
    <property type="entry name" value="Nucleotide-diphospho-sugar transferases"/>
    <property type="match status" value="1"/>
</dbReference>
<name>A0ABY7M896_9CHLR</name>
<comment type="pathway">
    <text evidence="1">Cell wall biogenesis; cell wall polysaccharide biosynthesis.</text>
</comment>
<dbReference type="EMBL" id="CP115149">
    <property type="protein sequence ID" value="WBL36757.1"/>
    <property type="molecule type" value="Genomic_DNA"/>
</dbReference>
<dbReference type="InterPro" id="IPR029044">
    <property type="entry name" value="Nucleotide-diphossugar_trans"/>
</dbReference>
<dbReference type="Gene3D" id="3.90.550.10">
    <property type="entry name" value="Spore Coat Polysaccharide Biosynthesis Protein SpsA, Chain A"/>
    <property type="match status" value="1"/>
</dbReference>
<feature type="domain" description="Glycosyltransferase 2-like" evidence="5">
    <location>
        <begin position="14"/>
        <end position="145"/>
    </location>
</feature>
<proteinExistence type="inferred from homology"/>
<evidence type="ECO:0000259" key="5">
    <source>
        <dbReference type="Pfam" id="PF00535"/>
    </source>
</evidence>
<gene>
    <name evidence="6" type="ORF">O0235_04140</name>
</gene>
<dbReference type="Proteomes" id="UP001212803">
    <property type="component" value="Chromosome"/>
</dbReference>
<evidence type="ECO:0000313" key="7">
    <source>
        <dbReference type="Proteomes" id="UP001212803"/>
    </source>
</evidence>
<keyword evidence="7" id="KW-1185">Reference proteome</keyword>
<dbReference type="Pfam" id="PF00535">
    <property type="entry name" value="Glycos_transf_2"/>
    <property type="match status" value="1"/>
</dbReference>
<dbReference type="PANTHER" id="PTHR43179">
    <property type="entry name" value="RHAMNOSYLTRANSFERASE WBBL"/>
    <property type="match status" value="1"/>
</dbReference>
<evidence type="ECO:0000256" key="2">
    <source>
        <dbReference type="ARBA" id="ARBA00006739"/>
    </source>
</evidence>